<evidence type="ECO:0000256" key="1">
    <source>
        <dbReference type="ARBA" id="ARBA00001968"/>
    </source>
</evidence>
<dbReference type="InterPro" id="IPR045249">
    <property type="entry name" value="HARBI1-like"/>
</dbReference>
<dbReference type="VEuPathDB" id="VectorBase:MDOMA2_015988"/>
<dbReference type="Pfam" id="PF13359">
    <property type="entry name" value="DDE_Tnp_4"/>
    <property type="match status" value="1"/>
</dbReference>
<evidence type="ECO:0000256" key="6">
    <source>
        <dbReference type="ARBA" id="ARBA00022801"/>
    </source>
</evidence>
<dbReference type="EnsemblMetazoa" id="MDOA015964-RA">
    <property type="protein sequence ID" value="MDOA015964-PA"/>
    <property type="gene ID" value="MDOA015964"/>
</dbReference>
<dbReference type="PANTHER" id="PTHR22930:SF267">
    <property type="entry name" value="NUCLEASE HARBI1-RELATED"/>
    <property type="match status" value="1"/>
</dbReference>
<comment type="subcellular location">
    <subcellularLocation>
        <location evidence="2">Nucleus</location>
    </subcellularLocation>
</comment>
<dbReference type="VEuPathDB" id="VectorBase:MDOA015964"/>
<proteinExistence type="inferred from homology"/>
<dbReference type="GO" id="GO:0005634">
    <property type="term" value="C:nucleus"/>
    <property type="evidence" value="ECO:0007669"/>
    <property type="project" value="UniProtKB-SubCell"/>
</dbReference>
<evidence type="ECO:0000313" key="8">
    <source>
        <dbReference type="EnsemblMetazoa" id="MDOA015964-PA"/>
    </source>
</evidence>
<comment type="similarity">
    <text evidence="3">Belongs to the HARBI1 family.</text>
</comment>
<dbReference type="GO" id="GO:0004518">
    <property type="term" value="F:nuclease activity"/>
    <property type="evidence" value="ECO:0007669"/>
    <property type="project" value="UniProtKB-KW"/>
</dbReference>
<dbReference type="GO" id="GO:0016787">
    <property type="term" value="F:hydrolase activity"/>
    <property type="evidence" value="ECO:0007669"/>
    <property type="project" value="UniProtKB-KW"/>
</dbReference>
<dbReference type="PANTHER" id="PTHR22930">
    <property type="match status" value="1"/>
</dbReference>
<dbReference type="InterPro" id="IPR027806">
    <property type="entry name" value="HARBI1_dom"/>
</dbReference>
<dbReference type="STRING" id="7370.A0A1I8NJ28"/>
<dbReference type="GO" id="GO:0046872">
    <property type="term" value="F:metal ion binding"/>
    <property type="evidence" value="ECO:0007669"/>
    <property type="project" value="UniProtKB-KW"/>
</dbReference>
<keyword evidence="6" id="KW-0378">Hydrolase</keyword>
<comment type="cofactor">
    <cofactor evidence="1">
        <name>a divalent metal cation</name>
        <dbReference type="ChEBI" id="CHEBI:60240"/>
    </cofactor>
</comment>
<keyword evidence="7" id="KW-0539">Nucleus</keyword>
<keyword evidence="5" id="KW-0479">Metal-binding</keyword>
<reference evidence="8" key="1">
    <citation type="submission" date="2020-05" db="UniProtKB">
        <authorList>
            <consortium name="EnsemblMetazoa"/>
        </authorList>
    </citation>
    <scope>IDENTIFICATION</scope>
    <source>
        <strain evidence="8">Aabys</strain>
    </source>
</reference>
<evidence type="ECO:0000256" key="7">
    <source>
        <dbReference type="ARBA" id="ARBA00023242"/>
    </source>
</evidence>
<evidence type="ECO:0000256" key="2">
    <source>
        <dbReference type="ARBA" id="ARBA00004123"/>
    </source>
</evidence>
<keyword evidence="4" id="KW-0540">Nuclease</keyword>
<protein>
    <submittedName>
        <fullName evidence="8">DDE Tnp4 domain-containing protein</fullName>
    </submittedName>
</protein>
<evidence type="ECO:0000256" key="4">
    <source>
        <dbReference type="ARBA" id="ARBA00022722"/>
    </source>
</evidence>
<dbReference type="AlphaFoldDB" id="A0A1I8NJ28"/>
<name>A0A1I8NJ28_MUSDO</name>
<accession>A0A1I8NJ28</accession>
<evidence type="ECO:0000256" key="3">
    <source>
        <dbReference type="ARBA" id="ARBA00006958"/>
    </source>
</evidence>
<evidence type="ECO:0000256" key="5">
    <source>
        <dbReference type="ARBA" id="ARBA00022723"/>
    </source>
</evidence>
<sequence>MVICDNTMRIRAVNGCYGGASHGDSGYPFEPWILTQYRSANEHSTESRFNKRFCKTRSIIELVFGVLKERFRCLLTARELHYAPEKVAHILNVCCALHNICLVHNVEPPPDIAYIQEEMELTSNTALDLEGTNQFSAIAALWWSANLPPTTRWVKPTCQEAHEEEGQEARARDSRSLNSSEGSLKLFMLIIEERSVYGGTTSRGQEGIYGFALSLDTYKFRAVSQQVDRDQTAPISP</sequence>
<organism evidence="8">
    <name type="scientific">Musca domestica</name>
    <name type="common">House fly</name>
    <dbReference type="NCBI Taxonomy" id="7370"/>
    <lineage>
        <taxon>Eukaryota</taxon>
        <taxon>Metazoa</taxon>
        <taxon>Ecdysozoa</taxon>
        <taxon>Arthropoda</taxon>
        <taxon>Hexapoda</taxon>
        <taxon>Insecta</taxon>
        <taxon>Pterygota</taxon>
        <taxon>Neoptera</taxon>
        <taxon>Endopterygota</taxon>
        <taxon>Diptera</taxon>
        <taxon>Brachycera</taxon>
        <taxon>Muscomorpha</taxon>
        <taxon>Muscoidea</taxon>
        <taxon>Muscidae</taxon>
        <taxon>Musca</taxon>
    </lineage>
</organism>